<dbReference type="GO" id="GO:0016020">
    <property type="term" value="C:membrane"/>
    <property type="evidence" value="ECO:0007669"/>
    <property type="project" value="InterPro"/>
</dbReference>
<comment type="similarity">
    <text evidence="2 4">Belongs to the bacterial solute-binding protein 3 family.</text>
</comment>
<evidence type="ECO:0000256" key="1">
    <source>
        <dbReference type="ARBA" id="ARBA00004196"/>
    </source>
</evidence>
<dbReference type="GO" id="GO:0030313">
    <property type="term" value="C:cell envelope"/>
    <property type="evidence" value="ECO:0007669"/>
    <property type="project" value="UniProtKB-SubCell"/>
</dbReference>
<dbReference type="HOGENOM" id="CLU_019602_18_2_11"/>
<dbReference type="Gene3D" id="3.40.190.10">
    <property type="entry name" value="Periplasmic binding protein-like II"/>
    <property type="match status" value="2"/>
</dbReference>
<feature type="domain" description="Ionotropic glutamate receptor C-terminal" evidence="7">
    <location>
        <begin position="47"/>
        <end position="267"/>
    </location>
</feature>
<dbReference type="PROSITE" id="PS51257">
    <property type="entry name" value="PROKAR_LIPOPROTEIN"/>
    <property type="match status" value="1"/>
</dbReference>
<dbReference type="AlphaFoldDB" id="D3Q607"/>
<dbReference type="SUPFAM" id="SSF53850">
    <property type="entry name" value="Periplasmic binding protein-like II"/>
    <property type="match status" value="1"/>
</dbReference>
<dbReference type="SMART" id="SM00079">
    <property type="entry name" value="PBPe"/>
    <property type="match status" value="1"/>
</dbReference>
<dbReference type="CDD" id="cd13530">
    <property type="entry name" value="PBP2_peptides_like"/>
    <property type="match status" value="1"/>
</dbReference>
<protein>
    <submittedName>
        <fullName evidence="8">Extracellular solute-binding protein family 3</fullName>
    </submittedName>
</protein>
<dbReference type="PANTHER" id="PTHR35936">
    <property type="entry name" value="MEMBRANE-BOUND LYTIC MUREIN TRANSGLYCOSYLASE F"/>
    <property type="match status" value="1"/>
</dbReference>
<evidence type="ECO:0000313" key="9">
    <source>
        <dbReference type="Proteomes" id="UP000000844"/>
    </source>
</evidence>
<name>D3Q607_STANL</name>
<gene>
    <name evidence="8" type="ordered locus">Snas_0592</name>
</gene>
<dbReference type="KEGG" id="sna:Snas_0592"/>
<dbReference type="GO" id="GO:0015276">
    <property type="term" value="F:ligand-gated monoatomic ion channel activity"/>
    <property type="evidence" value="ECO:0007669"/>
    <property type="project" value="InterPro"/>
</dbReference>
<proteinExistence type="inferred from homology"/>
<dbReference type="SMART" id="SM00062">
    <property type="entry name" value="PBPb"/>
    <property type="match status" value="1"/>
</dbReference>
<evidence type="ECO:0000256" key="2">
    <source>
        <dbReference type="ARBA" id="ARBA00010333"/>
    </source>
</evidence>
<comment type="subcellular location">
    <subcellularLocation>
        <location evidence="1">Cell envelope</location>
    </subcellularLocation>
</comment>
<dbReference type="InterPro" id="IPR001320">
    <property type="entry name" value="Iontro_rcpt_C"/>
</dbReference>
<dbReference type="EMBL" id="CP001778">
    <property type="protein sequence ID" value="ADD40306.1"/>
    <property type="molecule type" value="Genomic_DNA"/>
</dbReference>
<evidence type="ECO:0000259" key="6">
    <source>
        <dbReference type="SMART" id="SM00062"/>
    </source>
</evidence>
<dbReference type="Pfam" id="PF00497">
    <property type="entry name" value="SBP_bac_3"/>
    <property type="match status" value="1"/>
</dbReference>
<dbReference type="InterPro" id="IPR018313">
    <property type="entry name" value="SBP_3_CS"/>
</dbReference>
<sequence length="272" mass="29784">MIRPNYARLLAVGLVVAVGMTVAACGGGAEKTKTPGGYTVELIDAKKLTVCTNIPYVPFQFEKNGKTVGFDVDMVDLAADELGVKQDVIDVKWDNIENGSALSGGKCDLAAAAMTITPEREKNLTFSEPYFDEVIAFVAPKGKAPKSVEDVGDRKLGVQASTTSLEYAKKHKLEPQEFEDSAKQRAGLESGKVEVVLQDYPVITEWMKDEKFAAKYEVGQIIETGSQYGFGFKKSADKTLVKVVNDQIKKAKDSKKYDELYKKWFGTEPKAS</sequence>
<evidence type="ECO:0000256" key="4">
    <source>
        <dbReference type="RuleBase" id="RU003744"/>
    </source>
</evidence>
<evidence type="ECO:0000313" key="8">
    <source>
        <dbReference type="EMBL" id="ADD40306.1"/>
    </source>
</evidence>
<organism evidence="8 9">
    <name type="scientific">Stackebrandtia nassauensis (strain DSM 44728 / CIP 108903 / NRRL B-16338 / NBRC 102104 / LLR-40K-21)</name>
    <dbReference type="NCBI Taxonomy" id="446470"/>
    <lineage>
        <taxon>Bacteria</taxon>
        <taxon>Bacillati</taxon>
        <taxon>Actinomycetota</taxon>
        <taxon>Actinomycetes</taxon>
        <taxon>Glycomycetales</taxon>
        <taxon>Glycomycetaceae</taxon>
        <taxon>Stackebrandtia</taxon>
    </lineage>
</organism>
<evidence type="ECO:0000259" key="7">
    <source>
        <dbReference type="SMART" id="SM00079"/>
    </source>
</evidence>
<evidence type="ECO:0000256" key="3">
    <source>
        <dbReference type="ARBA" id="ARBA00022729"/>
    </source>
</evidence>
<dbReference type="STRING" id="446470.Snas_0592"/>
<evidence type="ECO:0000256" key="5">
    <source>
        <dbReference type="SAM" id="SignalP"/>
    </source>
</evidence>
<keyword evidence="3 5" id="KW-0732">Signal</keyword>
<dbReference type="PROSITE" id="PS01039">
    <property type="entry name" value="SBP_BACTERIAL_3"/>
    <property type="match status" value="1"/>
</dbReference>
<feature type="signal peptide" evidence="5">
    <location>
        <begin position="1"/>
        <end position="23"/>
    </location>
</feature>
<dbReference type="eggNOG" id="COG0834">
    <property type="taxonomic scope" value="Bacteria"/>
</dbReference>
<dbReference type="InterPro" id="IPR001638">
    <property type="entry name" value="Solute-binding_3/MltF_N"/>
</dbReference>
<feature type="chain" id="PRO_5038572574" evidence="5">
    <location>
        <begin position="24"/>
        <end position="272"/>
    </location>
</feature>
<reference evidence="8 9" key="1">
    <citation type="journal article" date="2009" name="Stand. Genomic Sci.">
        <title>Complete genome sequence of Stackebrandtia nassauensis type strain (LLR-40K-21).</title>
        <authorList>
            <person name="Munk C."/>
            <person name="Lapidus A."/>
            <person name="Copeland A."/>
            <person name="Jando M."/>
            <person name="Mayilraj S."/>
            <person name="Glavina Del Rio T."/>
            <person name="Nolan M."/>
            <person name="Chen F."/>
            <person name="Lucas S."/>
            <person name="Tice H."/>
            <person name="Cheng J.F."/>
            <person name="Han C."/>
            <person name="Detter J.C."/>
            <person name="Bruce D."/>
            <person name="Goodwin L."/>
            <person name="Chain P."/>
            <person name="Pitluck S."/>
            <person name="Goker M."/>
            <person name="Ovchinikova G."/>
            <person name="Pati A."/>
            <person name="Ivanova N."/>
            <person name="Mavromatis K."/>
            <person name="Chen A."/>
            <person name="Palaniappan K."/>
            <person name="Land M."/>
            <person name="Hauser L."/>
            <person name="Chang Y.J."/>
            <person name="Jeffries C.D."/>
            <person name="Bristow J."/>
            <person name="Eisen J.A."/>
            <person name="Markowitz V."/>
            <person name="Hugenholtz P."/>
            <person name="Kyrpides N.C."/>
            <person name="Klenk H.P."/>
        </authorList>
    </citation>
    <scope>NUCLEOTIDE SEQUENCE [LARGE SCALE GENOMIC DNA]</scope>
    <source>
        <strain evidence="9">DSM 44728 / CIP 108903 / NRRL B-16338 / NBRC 102104 / LLR-40K-21</strain>
    </source>
</reference>
<feature type="domain" description="Solute-binding protein family 3/N-terminal" evidence="6">
    <location>
        <begin position="47"/>
        <end position="268"/>
    </location>
</feature>
<dbReference type="Proteomes" id="UP000000844">
    <property type="component" value="Chromosome"/>
</dbReference>
<dbReference type="PANTHER" id="PTHR35936:SF17">
    <property type="entry name" value="ARGININE-BINDING EXTRACELLULAR PROTEIN ARTP"/>
    <property type="match status" value="1"/>
</dbReference>
<accession>D3Q607</accession>
<keyword evidence="9" id="KW-1185">Reference proteome</keyword>
<dbReference type="RefSeq" id="WP_013015877.1">
    <property type="nucleotide sequence ID" value="NC_013947.1"/>
</dbReference>